<proteinExistence type="predicted"/>
<gene>
    <name evidence="2" type="ORF">LOC71_05945</name>
</gene>
<dbReference type="SUPFAM" id="SSF52777">
    <property type="entry name" value="CoA-dependent acyltransferases"/>
    <property type="match status" value="2"/>
</dbReference>
<evidence type="ECO:0000256" key="1">
    <source>
        <dbReference type="SAM" id="MobiDB-lite"/>
    </source>
</evidence>
<dbReference type="Proteomes" id="UP001430306">
    <property type="component" value="Unassembled WGS sequence"/>
</dbReference>
<evidence type="ECO:0000313" key="3">
    <source>
        <dbReference type="Proteomes" id="UP001430306"/>
    </source>
</evidence>
<dbReference type="PANTHER" id="PTHR28037">
    <property type="entry name" value="ALCOHOL O-ACETYLTRANSFERASE 1-RELATED"/>
    <property type="match status" value="1"/>
</dbReference>
<reference evidence="2" key="1">
    <citation type="submission" date="2021-11" db="EMBL/GenBank/DDBJ databases">
        <title>Genome sequence.</title>
        <authorList>
            <person name="Sun Q."/>
        </authorList>
    </citation>
    <scope>NUCLEOTIDE SEQUENCE</scope>
    <source>
        <strain evidence="2">JC740</strain>
    </source>
</reference>
<dbReference type="Gene3D" id="3.30.559.10">
    <property type="entry name" value="Chloramphenicol acetyltransferase-like domain"/>
    <property type="match status" value="1"/>
</dbReference>
<sequence>MLAETTDPLFPLPLTPLETFFILDETEACPLTSFVELHFSTALDPVKLQSAVDRTVDEHPLLSCKIAETNGQYFWHFERELSPRLLRSGDLPLTTGSPDNPRPHPFDLFKESGCRVWYLTDHESGSPKPSQSTSKDAKPVSRVVLQLHHVCCDGVALRQILLSVLTHYSRETGDPECGRSSRLAARSTPVPERLRERMDLGELLSKPPKKALTTWDRLRNAYYFHFQLPASLSPSRGSSQKHVDNSPSHSSHDDPLRHYRFDVAESEAIQDACSALNVSLNELSIALLFQTFEQWEQQHGHGAAKRYRLLMPVDLRSRGDLNLPACNRLSFAFLGRRKDQCQNIHDMIASVREEVADIKATRVHLDFLDGLKVASNHPRFFRWAIRKSRRMTTSVLTYAGDISRGMKNRFPEVDGQRQIGDARLTDVLAAPPPRDNTNISLAICVNWGRICISASWNRNLWNATTTDEFLELYAQNWRSWLEHTRDGGTTLNS</sequence>
<dbReference type="EMBL" id="JAJKFW010000012">
    <property type="protein sequence ID" value="MCC9641809.1"/>
    <property type="molecule type" value="Genomic_DNA"/>
</dbReference>
<comment type="caution">
    <text evidence="2">The sequence shown here is derived from an EMBL/GenBank/DDBJ whole genome shotgun (WGS) entry which is preliminary data.</text>
</comment>
<feature type="region of interest" description="Disordered" evidence="1">
    <location>
        <begin position="235"/>
        <end position="256"/>
    </location>
</feature>
<dbReference type="InterPro" id="IPR023213">
    <property type="entry name" value="CAT-like_dom_sf"/>
</dbReference>
<name>A0ABS8NE21_9BACT</name>
<dbReference type="RefSeq" id="WP_230272236.1">
    <property type="nucleotide sequence ID" value="NZ_JAJKFW010000012.1"/>
</dbReference>
<dbReference type="PANTHER" id="PTHR28037:SF1">
    <property type="entry name" value="ALCOHOL O-ACETYLTRANSFERASE 1-RELATED"/>
    <property type="match status" value="1"/>
</dbReference>
<protein>
    <recommendedName>
        <fullName evidence="4">Condensation domain-containing protein</fullName>
    </recommendedName>
</protein>
<evidence type="ECO:0008006" key="4">
    <source>
        <dbReference type="Google" id="ProtNLM"/>
    </source>
</evidence>
<evidence type="ECO:0000313" key="2">
    <source>
        <dbReference type="EMBL" id="MCC9641809.1"/>
    </source>
</evidence>
<feature type="region of interest" description="Disordered" evidence="1">
    <location>
        <begin position="171"/>
        <end position="191"/>
    </location>
</feature>
<dbReference type="InterPro" id="IPR052058">
    <property type="entry name" value="Alcohol_O-acetyltransferase"/>
</dbReference>
<organism evidence="2 3">
    <name type="scientific">Rhodopirellula halodulae</name>
    <dbReference type="NCBI Taxonomy" id="2894198"/>
    <lineage>
        <taxon>Bacteria</taxon>
        <taxon>Pseudomonadati</taxon>
        <taxon>Planctomycetota</taxon>
        <taxon>Planctomycetia</taxon>
        <taxon>Pirellulales</taxon>
        <taxon>Pirellulaceae</taxon>
        <taxon>Rhodopirellula</taxon>
    </lineage>
</organism>
<accession>A0ABS8NE21</accession>
<keyword evidence="3" id="KW-1185">Reference proteome</keyword>